<sequence length="218" mass="24084">MNINEPHMEGCDFHIPNFLSDELNTAQGGGYTINNIVESNQSIDESQSSVGTQSCVRAKNRVQFIRLQLKLLAQMELINKKKKNKGGYAAQKPSTGAEYGNGEGGKSENGAESVKNAEARTILNSAIKEEPSMSEIRVVKKLKGVESKERRKIRRLILMEKRKLKVKRKARGKGQQKNQPTDNSKVKISLNAHSEVNIDELKSWGLVHGGASEISKGV</sequence>
<organism evidence="2 3">
    <name type="scientific">Vicia faba</name>
    <name type="common">Broad bean</name>
    <name type="synonym">Faba vulgaris</name>
    <dbReference type="NCBI Taxonomy" id="3906"/>
    <lineage>
        <taxon>Eukaryota</taxon>
        <taxon>Viridiplantae</taxon>
        <taxon>Streptophyta</taxon>
        <taxon>Embryophyta</taxon>
        <taxon>Tracheophyta</taxon>
        <taxon>Spermatophyta</taxon>
        <taxon>Magnoliopsida</taxon>
        <taxon>eudicotyledons</taxon>
        <taxon>Gunneridae</taxon>
        <taxon>Pentapetalae</taxon>
        <taxon>rosids</taxon>
        <taxon>fabids</taxon>
        <taxon>Fabales</taxon>
        <taxon>Fabaceae</taxon>
        <taxon>Papilionoideae</taxon>
        <taxon>50 kb inversion clade</taxon>
        <taxon>NPAAA clade</taxon>
        <taxon>Hologalegina</taxon>
        <taxon>IRL clade</taxon>
        <taxon>Fabeae</taxon>
        <taxon>Vicia</taxon>
    </lineage>
</organism>
<evidence type="ECO:0000313" key="2">
    <source>
        <dbReference type="EMBL" id="CAI8617497.1"/>
    </source>
</evidence>
<protein>
    <submittedName>
        <fullName evidence="2">Uncharacterized protein</fullName>
    </submittedName>
</protein>
<evidence type="ECO:0000313" key="3">
    <source>
        <dbReference type="Proteomes" id="UP001157006"/>
    </source>
</evidence>
<feature type="region of interest" description="Disordered" evidence="1">
    <location>
        <begin position="165"/>
        <end position="187"/>
    </location>
</feature>
<gene>
    <name evidence="2" type="ORF">VFH_VI079680</name>
</gene>
<name>A0AAV1B5F5_VICFA</name>
<feature type="compositionally biased region" description="Basic residues" evidence="1">
    <location>
        <begin position="165"/>
        <end position="174"/>
    </location>
</feature>
<accession>A0AAV1B5F5</accession>
<feature type="region of interest" description="Disordered" evidence="1">
    <location>
        <begin position="83"/>
        <end position="113"/>
    </location>
</feature>
<dbReference type="AlphaFoldDB" id="A0AAV1B5F5"/>
<evidence type="ECO:0000256" key="1">
    <source>
        <dbReference type="SAM" id="MobiDB-lite"/>
    </source>
</evidence>
<proteinExistence type="predicted"/>
<keyword evidence="3" id="KW-1185">Reference proteome</keyword>
<dbReference type="Proteomes" id="UP001157006">
    <property type="component" value="Chromosome 6"/>
</dbReference>
<dbReference type="EMBL" id="OX451741">
    <property type="protein sequence ID" value="CAI8617497.1"/>
    <property type="molecule type" value="Genomic_DNA"/>
</dbReference>
<reference evidence="2 3" key="1">
    <citation type="submission" date="2023-01" db="EMBL/GenBank/DDBJ databases">
        <authorList>
            <person name="Kreplak J."/>
        </authorList>
    </citation>
    <scope>NUCLEOTIDE SEQUENCE [LARGE SCALE GENOMIC DNA]</scope>
</reference>